<evidence type="ECO:0000256" key="16">
    <source>
        <dbReference type="RuleBase" id="RU003762"/>
    </source>
</evidence>
<dbReference type="Pfam" id="PF08441">
    <property type="entry name" value="Integrin_A_Ig_1"/>
    <property type="match status" value="1"/>
</dbReference>
<dbReference type="InterPro" id="IPR013649">
    <property type="entry name" value="Integrin_alpha_Ig-like_1"/>
</dbReference>
<evidence type="ECO:0000256" key="4">
    <source>
        <dbReference type="ARBA" id="ARBA00022723"/>
    </source>
</evidence>
<dbReference type="Gene3D" id="2.60.40.1530">
    <property type="entry name" value="ntegrin, alpha v. Chain A, domain 4"/>
    <property type="match status" value="1"/>
</dbReference>
<evidence type="ECO:0000256" key="12">
    <source>
        <dbReference type="ARBA" id="ARBA00023157"/>
    </source>
</evidence>
<dbReference type="InterPro" id="IPR013519">
    <property type="entry name" value="Int_alpha_beta-p"/>
</dbReference>
<dbReference type="PANTHER" id="PTHR23220">
    <property type="entry name" value="INTEGRIN ALPHA"/>
    <property type="match status" value="1"/>
</dbReference>
<dbReference type="PROSITE" id="PS51470">
    <property type="entry name" value="FG_GAP"/>
    <property type="match status" value="3"/>
</dbReference>
<dbReference type="Pfam" id="PF20805">
    <property type="entry name" value="Integrin_A_Ig_2"/>
    <property type="match status" value="1"/>
</dbReference>
<protein>
    <recommendedName>
        <fullName evidence="17">VWFA domain-containing protein</fullName>
    </recommendedName>
</protein>
<accession>A0A3S2U021</accession>
<evidence type="ECO:0000256" key="6">
    <source>
        <dbReference type="ARBA" id="ARBA00022737"/>
    </source>
</evidence>
<evidence type="ECO:0000256" key="13">
    <source>
        <dbReference type="ARBA" id="ARBA00023170"/>
    </source>
</evidence>
<dbReference type="InterPro" id="IPR018184">
    <property type="entry name" value="Integrin_alpha_C_CS"/>
</dbReference>
<evidence type="ECO:0000256" key="5">
    <source>
        <dbReference type="ARBA" id="ARBA00022729"/>
    </source>
</evidence>
<feature type="repeat" description="FG-GAP" evidence="15">
    <location>
        <begin position="499"/>
        <end position="557"/>
    </location>
</feature>
<proteinExistence type="inferred from homology"/>
<keyword evidence="10 16" id="KW-0401">Integrin</keyword>
<dbReference type="InterPro" id="IPR000413">
    <property type="entry name" value="Integrin_alpha"/>
</dbReference>
<dbReference type="Gene3D" id="2.130.10.130">
    <property type="entry name" value="Integrin alpha, N-terminal"/>
    <property type="match status" value="1"/>
</dbReference>
<evidence type="ECO:0000256" key="1">
    <source>
        <dbReference type="ARBA" id="ARBA00004479"/>
    </source>
</evidence>
<evidence type="ECO:0000256" key="9">
    <source>
        <dbReference type="ARBA" id="ARBA00022989"/>
    </source>
</evidence>
<keyword evidence="5 16" id="KW-0732">Signal</keyword>
<dbReference type="SMART" id="SM00191">
    <property type="entry name" value="Int_alpha"/>
    <property type="match status" value="3"/>
</dbReference>
<keyword evidence="13 16" id="KW-0675">Receptor</keyword>
<dbReference type="OrthoDB" id="5317514at2759"/>
<dbReference type="SMART" id="SM00327">
    <property type="entry name" value="VWA"/>
    <property type="match status" value="1"/>
</dbReference>
<dbReference type="Gene3D" id="1.20.5.930">
    <property type="entry name" value="Bicelle-embedded integrin alpha(iib) transmembrane segment"/>
    <property type="match status" value="1"/>
</dbReference>
<dbReference type="InterPro" id="IPR002035">
    <property type="entry name" value="VWF_A"/>
</dbReference>
<comment type="subcellular location">
    <subcellularLocation>
        <location evidence="1 16">Membrane</location>
        <topology evidence="1 16">Single-pass type I membrane protein</topology>
    </subcellularLocation>
</comment>
<evidence type="ECO:0000313" key="18">
    <source>
        <dbReference type="EMBL" id="RVE59543.1"/>
    </source>
</evidence>
<sequence length="1120" mass="123704">MDWIIVVLFCSAVKVSLCSVDPAAWKSLSNEAKGFGYQVIQRPTGLVVSAPFEQVSPTERGRMFECSPEGCKPKSLLVPENAVNLSLGLNMITNPEDQNTMICGPSVATECKFTTLYSGLCIEVDKNNKFQRQMPDKLQDCGQSDIAFLLDSSGSVLPENFVVVKDFVKKLIVSLKQEGTKFAIAKFSDVDKFKLEFDFKTFPQFDWDKKIDDIQYEIGRTFTGAAINSLLTDLFTPSGGSRPDAKKILIVITDGKSSDPEVLKEALAKAEKKNITRFAVGVGADFEKEGAQEELKNIASPPPENHMFQVGGFDALEKMRNNLEFKIFSIEGSKSGTKLTSEFSQEGFSMAFVPSGVQMGTVGANEWRGGFREYNYIGKLSGVYEPMDLEQDSYLGYSMVIAKNKSDILTILGAPRNQHTGAVDVVFERKLQKRIHPKESQVGQYFGAVICAMDANGDDITDLILISAPMYKDVDREGRVYVCTLANRDVDCHFNTTSSPIILKGDPSEIGRFGSSLAVLPDLNLDGFKDLAVGAPLENDGEGCIYVFLRQRGKSINPSFSQQQRIPASAVQPGLKFFGITISQESFDQNGDGLPDLAVGSKGTVVLLRSAPVVMVKANISLSPGKIPAPSGKCNIPLNGIATVCFTMTKVSAVSTAKARIKYTLTLDSTRKHPNNRAYIHEKERRNNISGSVDLDLVEAKCTDLNFLIKPCPEDAFNPLRNELQFTFDGLPSATNLKPSLDERSKKIIYHQLEFERNCGRDKKCVDNLKVDFDFSSALVKVGMDELLNVTVSLKNTEENSYNTFVTLTYPAGISYRKFTPLKGRIQCDSADSKDGVTRGITTCTVDKPIFKDLARFNVSYGIGANSQLGKRIAVTANVSSGNSEHAESSELYRKKEIDVKYSILVTFDSYSSYCNFTFGKKNKPKPFNQSIEVTNNFRAVNLTVVLKIPVKIGQQDIWTDLESLRIPDCERKEDEEPVVSDSVAHIKEHKRVNCSVATCSVFKCNAFMKKIDKRKFSISANLSSGWIDQIGLPDAKFLLTSMASLEYDKNEFILSTHSLAPKIEAEIEVYSEPNFIKEIIGGSLGGFLFLVLVTVVLYKAGFFKRKYSGMTEESAALNE</sequence>
<keyword evidence="7" id="KW-0106">Calcium</keyword>
<dbReference type="Pfam" id="PF01839">
    <property type="entry name" value="FG-GAP"/>
    <property type="match status" value="1"/>
</dbReference>
<dbReference type="PROSITE" id="PS50234">
    <property type="entry name" value="VWFA"/>
    <property type="match status" value="1"/>
</dbReference>
<evidence type="ECO:0000256" key="10">
    <source>
        <dbReference type="ARBA" id="ARBA00023037"/>
    </source>
</evidence>
<keyword evidence="6" id="KW-0677">Repeat</keyword>
<keyword evidence="8 16" id="KW-0130">Cell adhesion</keyword>
<dbReference type="Proteomes" id="UP000283210">
    <property type="component" value="Chromosome 19"/>
</dbReference>
<feature type="chain" id="PRO_5018378906" description="VWFA domain-containing protein" evidence="16">
    <location>
        <begin position="19"/>
        <end position="1120"/>
    </location>
</feature>
<dbReference type="GO" id="GO:0007229">
    <property type="term" value="P:integrin-mediated signaling pathway"/>
    <property type="evidence" value="ECO:0007669"/>
    <property type="project" value="UniProtKB-KW"/>
</dbReference>
<feature type="repeat" description="FG-GAP" evidence="15">
    <location>
        <begin position="564"/>
        <end position="625"/>
    </location>
</feature>
<dbReference type="InterPro" id="IPR036465">
    <property type="entry name" value="vWFA_dom_sf"/>
</dbReference>
<dbReference type="GO" id="GO:0005178">
    <property type="term" value="F:integrin binding"/>
    <property type="evidence" value="ECO:0007669"/>
    <property type="project" value="TreeGrafter"/>
</dbReference>
<dbReference type="GO" id="GO:0009897">
    <property type="term" value="C:external side of plasma membrane"/>
    <property type="evidence" value="ECO:0007669"/>
    <property type="project" value="TreeGrafter"/>
</dbReference>
<keyword evidence="9 16" id="KW-1133">Transmembrane helix</keyword>
<evidence type="ECO:0000256" key="14">
    <source>
        <dbReference type="ARBA" id="ARBA00023180"/>
    </source>
</evidence>
<evidence type="ECO:0000259" key="17">
    <source>
        <dbReference type="PROSITE" id="PS50234"/>
    </source>
</evidence>
<keyword evidence="14" id="KW-0325">Glycoprotein</keyword>
<evidence type="ECO:0000256" key="7">
    <source>
        <dbReference type="ARBA" id="ARBA00022837"/>
    </source>
</evidence>
<dbReference type="EMBL" id="CM012455">
    <property type="protein sequence ID" value="RVE59543.1"/>
    <property type="molecule type" value="Genomic_DNA"/>
</dbReference>
<dbReference type="InterPro" id="IPR048285">
    <property type="entry name" value="Integrin_alpha_Ig-like_2"/>
</dbReference>
<dbReference type="SUPFAM" id="SSF69318">
    <property type="entry name" value="Integrin alpha N-terminal domain"/>
    <property type="match status" value="1"/>
</dbReference>
<dbReference type="InterPro" id="IPR028994">
    <property type="entry name" value="Integrin_alpha_N"/>
</dbReference>
<dbReference type="InterPro" id="IPR013517">
    <property type="entry name" value="FG-GAP"/>
</dbReference>
<dbReference type="PANTHER" id="PTHR23220:SF118">
    <property type="entry name" value="INTEGRIN ALPHA-X"/>
    <property type="match status" value="1"/>
</dbReference>
<dbReference type="GO" id="GO:0046872">
    <property type="term" value="F:metal ion binding"/>
    <property type="evidence" value="ECO:0007669"/>
    <property type="project" value="UniProtKB-KW"/>
</dbReference>
<keyword evidence="11 16" id="KW-0472">Membrane</keyword>
<keyword evidence="12" id="KW-1015">Disulfide bond</keyword>
<keyword evidence="19" id="KW-1185">Reference proteome</keyword>
<evidence type="ECO:0000256" key="11">
    <source>
        <dbReference type="ARBA" id="ARBA00023136"/>
    </source>
</evidence>
<feature type="signal peptide" evidence="16">
    <location>
        <begin position="1"/>
        <end position="18"/>
    </location>
</feature>
<feature type="repeat" description="FG-GAP" evidence="15">
    <location>
        <begin position="432"/>
        <end position="492"/>
    </location>
</feature>
<dbReference type="PRINTS" id="PR00453">
    <property type="entry name" value="VWFADOMAIN"/>
</dbReference>
<organism evidence="18 19">
    <name type="scientific">Oryzias javanicus</name>
    <name type="common">Javanese ricefish</name>
    <name type="synonym">Aplocheilus javanicus</name>
    <dbReference type="NCBI Taxonomy" id="123683"/>
    <lineage>
        <taxon>Eukaryota</taxon>
        <taxon>Metazoa</taxon>
        <taxon>Chordata</taxon>
        <taxon>Craniata</taxon>
        <taxon>Vertebrata</taxon>
        <taxon>Euteleostomi</taxon>
        <taxon>Actinopterygii</taxon>
        <taxon>Neopterygii</taxon>
        <taxon>Teleostei</taxon>
        <taxon>Neoteleostei</taxon>
        <taxon>Acanthomorphata</taxon>
        <taxon>Ovalentaria</taxon>
        <taxon>Atherinomorphae</taxon>
        <taxon>Beloniformes</taxon>
        <taxon>Adrianichthyidae</taxon>
        <taxon>Oryziinae</taxon>
        <taxon>Oryzias</taxon>
    </lineage>
</organism>
<dbReference type="PROSITE" id="PS00242">
    <property type="entry name" value="INTEGRIN_ALPHA"/>
    <property type="match status" value="1"/>
</dbReference>
<evidence type="ECO:0000256" key="8">
    <source>
        <dbReference type="ARBA" id="ARBA00022889"/>
    </source>
</evidence>
<dbReference type="GO" id="GO:0007160">
    <property type="term" value="P:cell-matrix adhesion"/>
    <property type="evidence" value="ECO:0007669"/>
    <property type="project" value="TreeGrafter"/>
</dbReference>
<comment type="similarity">
    <text evidence="2 16">Belongs to the integrin alpha chain family.</text>
</comment>
<name>A0A3S2U021_ORYJA</name>
<dbReference type="Gene3D" id="2.60.40.1510">
    <property type="entry name" value="ntegrin, alpha v. Chain A, domain 3"/>
    <property type="match status" value="1"/>
</dbReference>
<dbReference type="GO" id="GO:0098609">
    <property type="term" value="P:cell-cell adhesion"/>
    <property type="evidence" value="ECO:0007669"/>
    <property type="project" value="TreeGrafter"/>
</dbReference>
<dbReference type="Gene3D" id="2.60.40.1460">
    <property type="entry name" value="Integrin domains. Chain A, domain 2"/>
    <property type="match status" value="1"/>
</dbReference>
<dbReference type="Gene3D" id="3.40.50.410">
    <property type="entry name" value="von Willebrand factor, type A domain"/>
    <property type="match status" value="1"/>
</dbReference>
<dbReference type="Pfam" id="PF00092">
    <property type="entry name" value="VWA"/>
    <property type="match status" value="1"/>
</dbReference>
<reference evidence="18 19" key="2">
    <citation type="submission" date="2019-01" db="EMBL/GenBank/DDBJ databases">
        <title>A chromosome length genome reference of the Java medaka (oryzias javanicus).</title>
        <authorList>
            <person name="Herpin A."/>
            <person name="Takehana Y."/>
            <person name="Naruse K."/>
            <person name="Ansai S."/>
            <person name="Kawaguchi M."/>
        </authorList>
    </citation>
    <scope>NUCLEOTIDE SEQUENCE [LARGE SCALE GENOMIC DNA]</scope>
    <source>
        <strain evidence="18">RS831</strain>
        <tissue evidence="18">Whole body</tissue>
    </source>
</reference>
<evidence type="ECO:0000256" key="15">
    <source>
        <dbReference type="PROSITE-ProRule" id="PRU00803"/>
    </source>
</evidence>
<dbReference type="GO" id="GO:0008305">
    <property type="term" value="C:integrin complex"/>
    <property type="evidence" value="ECO:0007669"/>
    <property type="project" value="InterPro"/>
</dbReference>
<feature type="transmembrane region" description="Helical" evidence="16">
    <location>
        <begin position="1080"/>
        <end position="1099"/>
    </location>
</feature>
<dbReference type="Pfam" id="PF21520">
    <property type="entry name" value="ITGAX-like_Ig_3"/>
    <property type="match status" value="1"/>
</dbReference>
<dbReference type="AlphaFoldDB" id="A0A3S2U021"/>
<feature type="domain" description="VWFA" evidence="17">
    <location>
        <begin position="145"/>
        <end position="323"/>
    </location>
</feature>
<evidence type="ECO:0000256" key="2">
    <source>
        <dbReference type="ARBA" id="ARBA00008054"/>
    </source>
</evidence>
<evidence type="ECO:0000313" key="19">
    <source>
        <dbReference type="Proteomes" id="UP000283210"/>
    </source>
</evidence>
<dbReference type="InterPro" id="IPR032695">
    <property type="entry name" value="Integrin_dom_sf"/>
</dbReference>
<dbReference type="InterPro" id="IPR048633">
    <property type="entry name" value="ITGAX-like_Ig_3"/>
</dbReference>
<keyword evidence="4" id="KW-0479">Metal-binding</keyword>
<gene>
    <name evidence="18" type="ORF">OJAV_G00189780</name>
</gene>
<reference evidence="18 19" key="1">
    <citation type="submission" date="2018-11" db="EMBL/GenBank/DDBJ databases">
        <authorList>
            <person name="Lopez-Roques C."/>
            <person name="Donnadieu C."/>
            <person name="Bouchez O."/>
            <person name="Klopp C."/>
            <person name="Cabau C."/>
            <person name="Zahm M."/>
        </authorList>
    </citation>
    <scope>NUCLEOTIDE SEQUENCE [LARGE SCALE GENOMIC DNA]</scope>
    <source>
        <strain evidence="18">RS831</strain>
        <tissue evidence="18">Whole body</tissue>
    </source>
</reference>
<dbReference type="SUPFAM" id="SSF53300">
    <property type="entry name" value="vWA-like"/>
    <property type="match status" value="1"/>
</dbReference>
<dbReference type="PRINTS" id="PR01185">
    <property type="entry name" value="INTEGRINA"/>
</dbReference>
<evidence type="ECO:0000256" key="3">
    <source>
        <dbReference type="ARBA" id="ARBA00022692"/>
    </source>
</evidence>
<dbReference type="SUPFAM" id="SSF69179">
    <property type="entry name" value="Integrin domains"/>
    <property type="match status" value="2"/>
</dbReference>
<keyword evidence="3 16" id="KW-0812">Transmembrane</keyword>
<dbReference type="GO" id="GO:0033627">
    <property type="term" value="P:cell adhesion mediated by integrin"/>
    <property type="evidence" value="ECO:0007669"/>
    <property type="project" value="TreeGrafter"/>
</dbReference>